<keyword evidence="1" id="KW-0175">Coiled coil</keyword>
<keyword evidence="4" id="KW-1185">Reference proteome</keyword>
<proteinExistence type="predicted"/>
<dbReference type="Proteomes" id="UP001066276">
    <property type="component" value="Chromosome 3_1"/>
</dbReference>
<comment type="caution">
    <text evidence="3">The sequence shown here is derived from an EMBL/GenBank/DDBJ whole genome shotgun (WGS) entry which is preliminary data.</text>
</comment>
<evidence type="ECO:0000256" key="1">
    <source>
        <dbReference type="SAM" id="Coils"/>
    </source>
</evidence>
<evidence type="ECO:0000256" key="2">
    <source>
        <dbReference type="SAM" id="MobiDB-lite"/>
    </source>
</evidence>
<feature type="compositionally biased region" description="Basic and acidic residues" evidence="2">
    <location>
        <begin position="32"/>
        <end position="45"/>
    </location>
</feature>
<evidence type="ECO:0000313" key="3">
    <source>
        <dbReference type="EMBL" id="KAJ1189484.1"/>
    </source>
</evidence>
<accession>A0AAV7UKG3</accession>
<feature type="region of interest" description="Disordered" evidence="2">
    <location>
        <begin position="17"/>
        <end position="45"/>
    </location>
</feature>
<gene>
    <name evidence="3" type="ORF">NDU88_006229</name>
</gene>
<dbReference type="AlphaFoldDB" id="A0AAV7UKG3"/>
<protein>
    <submittedName>
        <fullName evidence="3">Uncharacterized protein</fullName>
    </submittedName>
</protein>
<name>A0AAV7UKG3_PLEWA</name>
<feature type="coiled-coil region" evidence="1">
    <location>
        <begin position="195"/>
        <end position="229"/>
    </location>
</feature>
<organism evidence="3 4">
    <name type="scientific">Pleurodeles waltl</name>
    <name type="common">Iberian ribbed newt</name>
    <dbReference type="NCBI Taxonomy" id="8319"/>
    <lineage>
        <taxon>Eukaryota</taxon>
        <taxon>Metazoa</taxon>
        <taxon>Chordata</taxon>
        <taxon>Craniata</taxon>
        <taxon>Vertebrata</taxon>
        <taxon>Euteleostomi</taxon>
        <taxon>Amphibia</taxon>
        <taxon>Batrachia</taxon>
        <taxon>Caudata</taxon>
        <taxon>Salamandroidea</taxon>
        <taxon>Salamandridae</taxon>
        <taxon>Pleurodelinae</taxon>
        <taxon>Pleurodeles</taxon>
    </lineage>
</organism>
<dbReference type="EMBL" id="JANPWB010000005">
    <property type="protein sequence ID" value="KAJ1189484.1"/>
    <property type="molecule type" value="Genomic_DNA"/>
</dbReference>
<sequence>MVPTPDAVQADIRLSGEPAIEEGQTVQGQDEELGKIEENGKNTDWSKEEGYTFYSLTEASEAKSSGCTQMADNVSSDLETSLSSAIGPTVKQQPRQRRCIKERSGSLFGASAVGHSAATPKWDYSRISLCSQEKGPETLTPLKDIGEGSRWDYSTGNTEKTMLQLKYGTVKELQTETPTESRRARLVTKQLQVTVRKVAKTCGEIEEKLNALESRASTIEADIEILKDQAGTQEEYLTDIM</sequence>
<reference evidence="3" key="1">
    <citation type="journal article" date="2022" name="bioRxiv">
        <title>Sequencing and chromosome-scale assembly of the giantPleurodeles waltlgenome.</title>
        <authorList>
            <person name="Brown T."/>
            <person name="Elewa A."/>
            <person name="Iarovenko S."/>
            <person name="Subramanian E."/>
            <person name="Araus A.J."/>
            <person name="Petzold A."/>
            <person name="Susuki M."/>
            <person name="Suzuki K.-i.T."/>
            <person name="Hayashi T."/>
            <person name="Toyoda A."/>
            <person name="Oliveira C."/>
            <person name="Osipova E."/>
            <person name="Leigh N.D."/>
            <person name="Simon A."/>
            <person name="Yun M.H."/>
        </authorList>
    </citation>
    <scope>NUCLEOTIDE SEQUENCE</scope>
    <source>
        <strain evidence="3">20211129_DDA</strain>
        <tissue evidence="3">Liver</tissue>
    </source>
</reference>
<evidence type="ECO:0000313" key="4">
    <source>
        <dbReference type="Proteomes" id="UP001066276"/>
    </source>
</evidence>